<dbReference type="InterPro" id="IPR036279">
    <property type="entry name" value="5-3_exonuclease_C_sf"/>
</dbReference>
<dbReference type="InterPro" id="IPR008918">
    <property type="entry name" value="HhH2"/>
</dbReference>
<dbReference type="InterPro" id="IPR006084">
    <property type="entry name" value="XPG/Rad2"/>
</dbReference>
<evidence type="ECO:0000256" key="3">
    <source>
        <dbReference type="ARBA" id="ARBA00022723"/>
    </source>
</evidence>
<dbReference type="OrthoDB" id="31113at2759"/>
<sequence length="592" mass="66038">MGVLGLVPFLRKKSPHVLKGVPSRFKELQGKVIAFDATLITQRFHFAPTPHEYRHILGWYRLIQELHENNVRAICVFDGKERNAAKEREATRRRLQRNVTNARGAMEMARFSRLTRLTSLVNHYEALLPEEKADVSTSLHNIAKDFPAGQHPSDTAAEGEADNSYDQQSISDERTPDPGSSTITTKVDSELPPRQTMSDQAEESLVRAPSQFDPEVQPTQSVVDQPEGSPVHSLSGSDSESLPTQATVDHAEEPLDPDPDHSNLELPSTQAWVDQAEEPLPHDPGRVSAMLAGLYSNFLASIRQMGVLLSPRTVLPRPEDQDDETKITQELSQAQRRLVTEEESIWKRLSEVTRTEEIEGNVSFLAHELEDKSAKILTSYERRNNPPTSEVYGQCKLILRAMGVPCIDTEGGVEGEALAAAIVRDRLADYVASEDTDVLVYGAPLLRNVTSGDEPLTLIEAREVKDALDMDSSQFLDFALLLGTDFTDRIRKVGPIRAAKFILCYRSIEKILEGEPKYAPTAAISDYLEQIRIARAVFQSGPQAPAPELLEAREPNEELVLEVLQRFQLRRFAENDADFSSLLGANYFSDHP</sequence>
<dbReference type="SMART" id="SM00485">
    <property type="entry name" value="XPGN"/>
    <property type="match status" value="1"/>
</dbReference>
<evidence type="ECO:0000256" key="6">
    <source>
        <dbReference type="ARBA" id="ARBA00022842"/>
    </source>
</evidence>
<keyword evidence="6" id="KW-0460">Magnesium</keyword>
<comment type="cofactor">
    <cofactor evidence="1">
        <name>Mg(2+)</name>
        <dbReference type="ChEBI" id="CHEBI:18420"/>
    </cofactor>
</comment>
<dbReference type="Gene3D" id="1.10.150.20">
    <property type="entry name" value="5' to 3' exonuclease, C-terminal subdomain"/>
    <property type="match status" value="1"/>
</dbReference>
<dbReference type="SUPFAM" id="SSF88723">
    <property type="entry name" value="PIN domain-like"/>
    <property type="match status" value="1"/>
</dbReference>
<evidence type="ECO:0000259" key="9">
    <source>
        <dbReference type="SMART" id="SM00485"/>
    </source>
</evidence>
<dbReference type="Proteomes" id="UP000736335">
    <property type="component" value="Unassembled WGS sequence"/>
</dbReference>
<evidence type="ECO:0000313" key="10">
    <source>
        <dbReference type="EMBL" id="KAF9787980.1"/>
    </source>
</evidence>
<dbReference type="AlphaFoldDB" id="A0A9P6HLJ2"/>
<evidence type="ECO:0000256" key="7">
    <source>
        <dbReference type="SAM" id="MobiDB-lite"/>
    </source>
</evidence>
<reference evidence="10" key="2">
    <citation type="submission" date="2020-11" db="EMBL/GenBank/DDBJ databases">
        <authorList>
            <consortium name="DOE Joint Genome Institute"/>
            <person name="Kuo A."/>
            <person name="Miyauchi S."/>
            <person name="Kiss E."/>
            <person name="Drula E."/>
            <person name="Kohler A."/>
            <person name="Sanchez-Garcia M."/>
            <person name="Andreopoulos B."/>
            <person name="Barry K.W."/>
            <person name="Bonito G."/>
            <person name="Buee M."/>
            <person name="Carver A."/>
            <person name="Chen C."/>
            <person name="Cichocki N."/>
            <person name="Clum A."/>
            <person name="Culley D."/>
            <person name="Crous P.W."/>
            <person name="Fauchery L."/>
            <person name="Girlanda M."/>
            <person name="Hayes R."/>
            <person name="Keri Z."/>
            <person name="Labutti K."/>
            <person name="Lipzen A."/>
            <person name="Lombard V."/>
            <person name="Magnuson J."/>
            <person name="Maillard F."/>
            <person name="Morin E."/>
            <person name="Murat C."/>
            <person name="Nolan M."/>
            <person name="Ohm R."/>
            <person name="Pangilinan J."/>
            <person name="Pereira M."/>
            <person name="Perotto S."/>
            <person name="Peter M."/>
            <person name="Riley R."/>
            <person name="Sitrit Y."/>
            <person name="Stielow B."/>
            <person name="Szollosi G."/>
            <person name="Zifcakova L."/>
            <person name="Stursova M."/>
            <person name="Spatafora J.W."/>
            <person name="Tedersoo L."/>
            <person name="Vaario L.-M."/>
            <person name="Yamada A."/>
            <person name="Yan M."/>
            <person name="Wang P."/>
            <person name="Xu J."/>
            <person name="Bruns T."/>
            <person name="Baldrian P."/>
            <person name="Vilgalys R."/>
            <person name="Henrissat B."/>
            <person name="Grigoriev I.V."/>
            <person name="Hibbett D."/>
            <person name="Nagy L.G."/>
            <person name="Martin F.M."/>
        </authorList>
    </citation>
    <scope>NUCLEOTIDE SEQUENCE</scope>
    <source>
        <strain evidence="10">UH-Tt-Lm1</strain>
    </source>
</reference>
<dbReference type="InterPro" id="IPR029060">
    <property type="entry name" value="PIN-like_dom_sf"/>
</dbReference>
<dbReference type="EMBL" id="WIUZ02000004">
    <property type="protein sequence ID" value="KAF9787980.1"/>
    <property type="molecule type" value="Genomic_DNA"/>
</dbReference>
<dbReference type="Pfam" id="PF00867">
    <property type="entry name" value="XPG_I"/>
    <property type="match status" value="1"/>
</dbReference>
<protein>
    <submittedName>
        <fullName evidence="10">PIN domain-like protein</fullName>
    </submittedName>
</protein>
<comment type="caution">
    <text evidence="10">The sequence shown here is derived from an EMBL/GenBank/DDBJ whole genome shotgun (WGS) entry which is preliminary data.</text>
</comment>
<dbReference type="Pfam" id="PF00752">
    <property type="entry name" value="XPG_N"/>
    <property type="match status" value="1"/>
</dbReference>
<dbReference type="GO" id="GO:0003677">
    <property type="term" value="F:DNA binding"/>
    <property type="evidence" value="ECO:0007669"/>
    <property type="project" value="InterPro"/>
</dbReference>
<dbReference type="Gene3D" id="3.40.50.1010">
    <property type="entry name" value="5'-nuclease"/>
    <property type="match status" value="2"/>
</dbReference>
<dbReference type="GO" id="GO:0046872">
    <property type="term" value="F:metal ion binding"/>
    <property type="evidence" value="ECO:0007669"/>
    <property type="project" value="UniProtKB-KW"/>
</dbReference>
<dbReference type="SMART" id="SM00484">
    <property type="entry name" value="XPGI"/>
    <property type="match status" value="1"/>
</dbReference>
<dbReference type="InterPro" id="IPR006086">
    <property type="entry name" value="XPG-I_dom"/>
</dbReference>
<reference evidence="10" key="1">
    <citation type="journal article" date="2020" name="Nat. Commun.">
        <title>Large-scale genome sequencing of mycorrhizal fungi provides insights into the early evolution of symbiotic traits.</title>
        <authorList>
            <person name="Miyauchi S."/>
            <person name="Kiss E."/>
            <person name="Kuo A."/>
            <person name="Drula E."/>
            <person name="Kohler A."/>
            <person name="Sanchez-Garcia M."/>
            <person name="Morin E."/>
            <person name="Andreopoulos B."/>
            <person name="Barry K.W."/>
            <person name="Bonito G."/>
            <person name="Buee M."/>
            <person name="Carver A."/>
            <person name="Chen C."/>
            <person name="Cichocki N."/>
            <person name="Clum A."/>
            <person name="Culley D."/>
            <person name="Crous P.W."/>
            <person name="Fauchery L."/>
            <person name="Girlanda M."/>
            <person name="Hayes R.D."/>
            <person name="Keri Z."/>
            <person name="LaButti K."/>
            <person name="Lipzen A."/>
            <person name="Lombard V."/>
            <person name="Magnuson J."/>
            <person name="Maillard F."/>
            <person name="Murat C."/>
            <person name="Nolan M."/>
            <person name="Ohm R.A."/>
            <person name="Pangilinan J."/>
            <person name="Pereira M.F."/>
            <person name="Perotto S."/>
            <person name="Peter M."/>
            <person name="Pfister S."/>
            <person name="Riley R."/>
            <person name="Sitrit Y."/>
            <person name="Stielow J.B."/>
            <person name="Szollosi G."/>
            <person name="Zifcakova L."/>
            <person name="Stursova M."/>
            <person name="Spatafora J.W."/>
            <person name="Tedersoo L."/>
            <person name="Vaario L.M."/>
            <person name="Yamada A."/>
            <person name="Yan M."/>
            <person name="Wang P."/>
            <person name="Xu J."/>
            <person name="Bruns T."/>
            <person name="Baldrian P."/>
            <person name="Vilgalys R."/>
            <person name="Dunand C."/>
            <person name="Henrissat B."/>
            <person name="Grigoriev I.V."/>
            <person name="Hibbett D."/>
            <person name="Nagy L.G."/>
            <person name="Martin F.M."/>
        </authorList>
    </citation>
    <scope>NUCLEOTIDE SEQUENCE</scope>
    <source>
        <strain evidence="10">UH-Tt-Lm1</strain>
    </source>
</reference>
<gene>
    <name evidence="10" type="ORF">BJ322DRAFT_1046312</name>
</gene>
<name>A0A9P6HLJ2_9AGAM</name>
<dbReference type="InterPro" id="IPR006085">
    <property type="entry name" value="XPG_DNA_repair_N"/>
</dbReference>
<dbReference type="GO" id="GO:0006281">
    <property type="term" value="P:DNA repair"/>
    <property type="evidence" value="ECO:0007669"/>
    <property type="project" value="UniProtKB-ARBA"/>
</dbReference>
<dbReference type="GO" id="GO:0017108">
    <property type="term" value="F:5'-flap endonuclease activity"/>
    <property type="evidence" value="ECO:0007669"/>
    <property type="project" value="TreeGrafter"/>
</dbReference>
<organism evidence="10 11">
    <name type="scientific">Thelephora terrestris</name>
    <dbReference type="NCBI Taxonomy" id="56493"/>
    <lineage>
        <taxon>Eukaryota</taxon>
        <taxon>Fungi</taxon>
        <taxon>Dikarya</taxon>
        <taxon>Basidiomycota</taxon>
        <taxon>Agaricomycotina</taxon>
        <taxon>Agaricomycetes</taxon>
        <taxon>Thelephorales</taxon>
        <taxon>Thelephoraceae</taxon>
        <taxon>Thelephora</taxon>
    </lineage>
</organism>
<keyword evidence="11" id="KW-1185">Reference proteome</keyword>
<feature type="compositionally biased region" description="Basic and acidic residues" evidence="7">
    <location>
        <begin position="249"/>
        <end position="263"/>
    </location>
</feature>
<dbReference type="PRINTS" id="PR00853">
    <property type="entry name" value="XPGRADSUPER"/>
</dbReference>
<evidence type="ECO:0000256" key="5">
    <source>
        <dbReference type="ARBA" id="ARBA00022801"/>
    </source>
</evidence>
<keyword evidence="4" id="KW-0255">Endonuclease</keyword>
<feature type="domain" description="XPG-I" evidence="8">
    <location>
        <begin position="400"/>
        <end position="470"/>
    </location>
</feature>
<feature type="domain" description="XPG N-terminal" evidence="9">
    <location>
        <begin position="1"/>
        <end position="100"/>
    </location>
</feature>
<evidence type="ECO:0000259" key="8">
    <source>
        <dbReference type="SMART" id="SM00484"/>
    </source>
</evidence>
<dbReference type="PANTHER" id="PTHR11081">
    <property type="entry name" value="FLAP ENDONUCLEASE FAMILY MEMBER"/>
    <property type="match status" value="1"/>
</dbReference>
<accession>A0A9P6HLJ2</accession>
<keyword evidence="2" id="KW-0540">Nuclease</keyword>
<proteinExistence type="predicted"/>
<evidence type="ECO:0000256" key="4">
    <source>
        <dbReference type="ARBA" id="ARBA00022759"/>
    </source>
</evidence>
<keyword evidence="5" id="KW-0378">Hydrolase</keyword>
<feature type="compositionally biased region" description="Polar residues" evidence="7">
    <location>
        <begin position="232"/>
        <end position="247"/>
    </location>
</feature>
<keyword evidence="3" id="KW-0479">Metal-binding</keyword>
<evidence type="ECO:0000256" key="2">
    <source>
        <dbReference type="ARBA" id="ARBA00022722"/>
    </source>
</evidence>
<evidence type="ECO:0000256" key="1">
    <source>
        <dbReference type="ARBA" id="ARBA00001946"/>
    </source>
</evidence>
<dbReference type="SMART" id="SM00279">
    <property type="entry name" value="HhH2"/>
    <property type="match status" value="1"/>
</dbReference>
<dbReference type="SUPFAM" id="SSF47807">
    <property type="entry name" value="5' to 3' exonuclease, C-terminal subdomain"/>
    <property type="match status" value="1"/>
</dbReference>
<feature type="region of interest" description="Disordered" evidence="7">
    <location>
        <begin position="144"/>
        <end position="265"/>
    </location>
</feature>
<dbReference type="PANTHER" id="PTHR11081:SF9">
    <property type="entry name" value="FLAP ENDONUCLEASE 1"/>
    <property type="match status" value="1"/>
</dbReference>
<evidence type="ECO:0000313" key="11">
    <source>
        <dbReference type="Proteomes" id="UP000736335"/>
    </source>
</evidence>